<feature type="domain" description="Thioredoxin" evidence="7">
    <location>
        <begin position="37"/>
        <end position="175"/>
    </location>
</feature>
<organism evidence="8 9">
    <name type="scientific">Thalassobacillus cyri</name>
    <dbReference type="NCBI Taxonomy" id="571932"/>
    <lineage>
        <taxon>Bacteria</taxon>
        <taxon>Bacillati</taxon>
        <taxon>Bacillota</taxon>
        <taxon>Bacilli</taxon>
        <taxon>Bacillales</taxon>
        <taxon>Bacillaceae</taxon>
        <taxon>Thalassobacillus</taxon>
    </lineage>
</organism>
<evidence type="ECO:0000256" key="5">
    <source>
        <dbReference type="ARBA" id="ARBA00023284"/>
    </source>
</evidence>
<dbReference type="STRING" id="571932.SAMN05421743_11478"/>
<accession>A0A1H4G7N8</accession>
<dbReference type="SUPFAM" id="SSF52833">
    <property type="entry name" value="Thioredoxin-like"/>
    <property type="match status" value="1"/>
</dbReference>
<dbReference type="Gene3D" id="3.40.30.10">
    <property type="entry name" value="Glutaredoxin"/>
    <property type="match status" value="1"/>
</dbReference>
<evidence type="ECO:0000256" key="1">
    <source>
        <dbReference type="ARBA" id="ARBA00004196"/>
    </source>
</evidence>
<dbReference type="InterPro" id="IPR050553">
    <property type="entry name" value="Thioredoxin_ResA/DsbE_sf"/>
</dbReference>
<keyword evidence="6" id="KW-1133">Transmembrane helix</keyword>
<dbReference type="InterPro" id="IPR000866">
    <property type="entry name" value="AhpC/TSA"/>
</dbReference>
<sequence length="183" mass="20760">MNKQKKRFIMRSTILGLFVFIIGFIIYQNVMKDSDVVNAGDQAPDFRLETLSGDTVQLSDYRGQGVFLNVWATYCKPCEEEMPYIESQYQKFKDKGVEVLAVDVGEPKLTVQAFVERKGMTFPVLLDKDSQLLDAYGISPIPVTFLIDENGKVVNRNTAGMTEEEIRGYMKQIQPKDWNGPNG</sequence>
<dbReference type="CDD" id="cd02966">
    <property type="entry name" value="TlpA_like_family"/>
    <property type="match status" value="1"/>
</dbReference>
<gene>
    <name evidence="8" type="ORF">SAMN05421743_11478</name>
</gene>
<dbReference type="GO" id="GO:0016491">
    <property type="term" value="F:oxidoreductase activity"/>
    <property type="evidence" value="ECO:0007669"/>
    <property type="project" value="InterPro"/>
</dbReference>
<keyword evidence="6" id="KW-0812">Transmembrane</keyword>
<keyword evidence="3" id="KW-0735">Signal-anchor</keyword>
<dbReference type="GO" id="GO:0030313">
    <property type="term" value="C:cell envelope"/>
    <property type="evidence" value="ECO:0007669"/>
    <property type="project" value="UniProtKB-SubCell"/>
</dbReference>
<evidence type="ECO:0000313" key="9">
    <source>
        <dbReference type="Proteomes" id="UP000198584"/>
    </source>
</evidence>
<dbReference type="EMBL" id="FNQR01000014">
    <property type="protein sequence ID" value="SEB05646.1"/>
    <property type="molecule type" value="Genomic_DNA"/>
</dbReference>
<evidence type="ECO:0000259" key="7">
    <source>
        <dbReference type="PROSITE" id="PS51352"/>
    </source>
</evidence>
<dbReference type="RefSeq" id="WP_093045896.1">
    <property type="nucleotide sequence ID" value="NZ_FNQR01000014.1"/>
</dbReference>
<evidence type="ECO:0000256" key="6">
    <source>
        <dbReference type="SAM" id="Phobius"/>
    </source>
</evidence>
<dbReference type="GO" id="GO:0016209">
    <property type="term" value="F:antioxidant activity"/>
    <property type="evidence" value="ECO:0007669"/>
    <property type="project" value="InterPro"/>
</dbReference>
<feature type="transmembrane region" description="Helical" evidence="6">
    <location>
        <begin position="12"/>
        <end position="30"/>
    </location>
</feature>
<keyword evidence="6" id="KW-0472">Membrane</keyword>
<evidence type="ECO:0000256" key="4">
    <source>
        <dbReference type="ARBA" id="ARBA00023157"/>
    </source>
</evidence>
<keyword evidence="4" id="KW-1015">Disulfide bond</keyword>
<dbReference type="PROSITE" id="PS51352">
    <property type="entry name" value="THIOREDOXIN_2"/>
    <property type="match status" value="1"/>
</dbReference>
<dbReference type="OrthoDB" id="25753at2"/>
<dbReference type="InterPro" id="IPR013766">
    <property type="entry name" value="Thioredoxin_domain"/>
</dbReference>
<reference evidence="8 9" key="1">
    <citation type="submission" date="2016-10" db="EMBL/GenBank/DDBJ databases">
        <authorList>
            <person name="de Groot N.N."/>
        </authorList>
    </citation>
    <scope>NUCLEOTIDE SEQUENCE [LARGE SCALE GENOMIC DNA]</scope>
    <source>
        <strain evidence="8 9">CCM7597</strain>
    </source>
</reference>
<comment type="subcellular location">
    <subcellularLocation>
        <location evidence="1">Cell envelope</location>
    </subcellularLocation>
</comment>
<dbReference type="InterPro" id="IPR036249">
    <property type="entry name" value="Thioredoxin-like_sf"/>
</dbReference>
<dbReference type="PANTHER" id="PTHR42852">
    <property type="entry name" value="THIOL:DISULFIDE INTERCHANGE PROTEIN DSBE"/>
    <property type="match status" value="1"/>
</dbReference>
<dbReference type="AlphaFoldDB" id="A0A1H4G7N8"/>
<evidence type="ECO:0000256" key="3">
    <source>
        <dbReference type="ARBA" id="ARBA00022968"/>
    </source>
</evidence>
<dbReference type="Proteomes" id="UP000198584">
    <property type="component" value="Unassembled WGS sequence"/>
</dbReference>
<name>A0A1H4G7N8_9BACI</name>
<evidence type="ECO:0000313" key="8">
    <source>
        <dbReference type="EMBL" id="SEB05646.1"/>
    </source>
</evidence>
<evidence type="ECO:0000256" key="2">
    <source>
        <dbReference type="ARBA" id="ARBA00022748"/>
    </source>
</evidence>
<dbReference type="NCBIfam" id="NF002854">
    <property type="entry name" value="PRK03147.1"/>
    <property type="match status" value="1"/>
</dbReference>
<dbReference type="GO" id="GO:0017004">
    <property type="term" value="P:cytochrome complex assembly"/>
    <property type="evidence" value="ECO:0007669"/>
    <property type="project" value="UniProtKB-KW"/>
</dbReference>
<dbReference type="PANTHER" id="PTHR42852:SF6">
    <property type="entry name" value="THIOL:DISULFIDE INTERCHANGE PROTEIN DSBE"/>
    <property type="match status" value="1"/>
</dbReference>
<keyword evidence="2" id="KW-0201">Cytochrome c-type biogenesis</keyword>
<keyword evidence="5" id="KW-0676">Redox-active center</keyword>
<dbReference type="Pfam" id="PF00578">
    <property type="entry name" value="AhpC-TSA"/>
    <property type="match status" value="1"/>
</dbReference>
<protein>
    <submittedName>
        <fullName evidence="8">Peroxiredoxin</fullName>
    </submittedName>
</protein>
<proteinExistence type="predicted"/>
<keyword evidence="9" id="KW-1185">Reference proteome</keyword>